<protein>
    <recommendedName>
        <fullName evidence="6">Protein kinase domain-containing protein</fullName>
    </recommendedName>
</protein>
<dbReference type="Gene3D" id="1.10.510.10">
    <property type="entry name" value="Transferase(Phosphotransferase) domain 1"/>
    <property type="match status" value="1"/>
</dbReference>
<organism evidence="7 8">
    <name type="scientific">Volvox africanus</name>
    <dbReference type="NCBI Taxonomy" id="51714"/>
    <lineage>
        <taxon>Eukaryota</taxon>
        <taxon>Viridiplantae</taxon>
        <taxon>Chlorophyta</taxon>
        <taxon>core chlorophytes</taxon>
        <taxon>Chlorophyceae</taxon>
        <taxon>CS clade</taxon>
        <taxon>Chlamydomonadales</taxon>
        <taxon>Volvocaceae</taxon>
        <taxon>Volvox</taxon>
    </lineage>
</organism>
<dbReference type="InterPro" id="IPR011009">
    <property type="entry name" value="Kinase-like_dom_sf"/>
</dbReference>
<accession>A0ABQ5S2R1</accession>
<keyword evidence="1" id="KW-0723">Serine/threonine-protein kinase</keyword>
<dbReference type="InterPro" id="IPR030616">
    <property type="entry name" value="Aur-like"/>
</dbReference>
<keyword evidence="4" id="KW-0418">Kinase</keyword>
<dbReference type="Proteomes" id="UP001165090">
    <property type="component" value="Unassembled WGS sequence"/>
</dbReference>
<evidence type="ECO:0000313" key="7">
    <source>
        <dbReference type="EMBL" id="GLI63773.1"/>
    </source>
</evidence>
<keyword evidence="8" id="KW-1185">Reference proteome</keyword>
<dbReference type="PROSITE" id="PS50011">
    <property type="entry name" value="PROTEIN_KINASE_DOM"/>
    <property type="match status" value="1"/>
</dbReference>
<evidence type="ECO:0000256" key="4">
    <source>
        <dbReference type="ARBA" id="ARBA00022777"/>
    </source>
</evidence>
<evidence type="ECO:0000259" key="6">
    <source>
        <dbReference type="PROSITE" id="PS50011"/>
    </source>
</evidence>
<dbReference type="InterPro" id="IPR008271">
    <property type="entry name" value="Ser/Thr_kinase_AS"/>
</dbReference>
<proteinExistence type="predicted"/>
<keyword evidence="2" id="KW-0808">Transferase</keyword>
<evidence type="ECO:0000256" key="3">
    <source>
        <dbReference type="ARBA" id="ARBA00022741"/>
    </source>
</evidence>
<feature type="domain" description="Protein kinase" evidence="6">
    <location>
        <begin position="17"/>
        <end position="295"/>
    </location>
</feature>
<evidence type="ECO:0000256" key="2">
    <source>
        <dbReference type="ARBA" id="ARBA00022679"/>
    </source>
</evidence>
<evidence type="ECO:0000256" key="1">
    <source>
        <dbReference type="ARBA" id="ARBA00022527"/>
    </source>
</evidence>
<gene>
    <name evidence="7" type="ORF">VaNZ11_006848</name>
</gene>
<name>A0ABQ5S2R1_9CHLO</name>
<comment type="caution">
    <text evidence="7">The sequence shown here is derived from an EMBL/GenBank/DDBJ whole genome shotgun (WGS) entry which is preliminary data.</text>
</comment>
<reference evidence="7 8" key="1">
    <citation type="journal article" date="2023" name="IScience">
        <title>Expanded male sex-determining region conserved during the evolution of homothallism in the green alga Volvox.</title>
        <authorList>
            <person name="Yamamoto K."/>
            <person name="Matsuzaki R."/>
            <person name="Mahakham W."/>
            <person name="Heman W."/>
            <person name="Sekimoto H."/>
            <person name="Kawachi M."/>
            <person name="Minakuchi Y."/>
            <person name="Toyoda A."/>
            <person name="Nozaki H."/>
        </authorList>
    </citation>
    <scope>NUCLEOTIDE SEQUENCE [LARGE SCALE GENOMIC DNA]</scope>
    <source>
        <strain evidence="7 8">NIES-4468</strain>
    </source>
</reference>
<keyword evidence="3" id="KW-0547">Nucleotide-binding</keyword>
<dbReference type="PANTHER" id="PTHR24350">
    <property type="entry name" value="SERINE/THREONINE-PROTEIN KINASE IAL-RELATED"/>
    <property type="match status" value="1"/>
</dbReference>
<keyword evidence="5" id="KW-0067">ATP-binding</keyword>
<sequence>YFIRRHILNLKLVCYFATAIRRLYKGSSSAVYKAVCKRSGLAVALKVYFMKKIPAAIFHMITREIEIHAAVSHPHIIMLYSAFQTDQHLVLVLEFASRGDLYGIHMAQNNRRMHEWQVAKLVLRPLLSAVSYLHSLGYCHRDIKPENVLYTSEGNLKLADFGVSIDLSKERAVTRAGTANYMAPEVARCPLKFHPEDNKHDSDLAYGTACDIWALGVLAYELLVGFTPVNAPAPAFGDTTDDDLTASTTAAATDVMTLIFPAGISKESRDFVTWALAVKPNARPSAQQMRRHPWIVGSQPSTAAAAMPAQTPVSV</sequence>
<evidence type="ECO:0000256" key="5">
    <source>
        <dbReference type="ARBA" id="ARBA00022840"/>
    </source>
</evidence>
<dbReference type="InterPro" id="IPR000719">
    <property type="entry name" value="Prot_kinase_dom"/>
</dbReference>
<dbReference type="SMART" id="SM00220">
    <property type="entry name" value="S_TKc"/>
    <property type="match status" value="1"/>
</dbReference>
<evidence type="ECO:0000313" key="8">
    <source>
        <dbReference type="Proteomes" id="UP001165090"/>
    </source>
</evidence>
<dbReference type="Pfam" id="PF00069">
    <property type="entry name" value="Pkinase"/>
    <property type="match status" value="1"/>
</dbReference>
<dbReference type="SUPFAM" id="SSF56112">
    <property type="entry name" value="Protein kinase-like (PK-like)"/>
    <property type="match status" value="1"/>
</dbReference>
<dbReference type="PROSITE" id="PS00108">
    <property type="entry name" value="PROTEIN_KINASE_ST"/>
    <property type="match status" value="1"/>
</dbReference>
<feature type="non-terminal residue" evidence="7">
    <location>
        <position position="1"/>
    </location>
</feature>
<dbReference type="EMBL" id="BSDZ01000016">
    <property type="protein sequence ID" value="GLI63773.1"/>
    <property type="molecule type" value="Genomic_DNA"/>
</dbReference>